<gene>
    <name evidence="2" type="ORF">LWI28_023122</name>
</gene>
<dbReference type="EMBL" id="JAJSOW010000107">
    <property type="protein sequence ID" value="KAI9157471.1"/>
    <property type="molecule type" value="Genomic_DNA"/>
</dbReference>
<comment type="caution">
    <text evidence="2">The sequence shown here is derived from an EMBL/GenBank/DDBJ whole genome shotgun (WGS) entry which is preliminary data.</text>
</comment>
<name>A0AAD5NHB8_ACENE</name>
<protein>
    <submittedName>
        <fullName evidence="2">Uncharacterized protein</fullName>
    </submittedName>
</protein>
<evidence type="ECO:0000313" key="3">
    <source>
        <dbReference type="Proteomes" id="UP001064489"/>
    </source>
</evidence>
<organism evidence="2 3">
    <name type="scientific">Acer negundo</name>
    <name type="common">Box elder</name>
    <dbReference type="NCBI Taxonomy" id="4023"/>
    <lineage>
        <taxon>Eukaryota</taxon>
        <taxon>Viridiplantae</taxon>
        <taxon>Streptophyta</taxon>
        <taxon>Embryophyta</taxon>
        <taxon>Tracheophyta</taxon>
        <taxon>Spermatophyta</taxon>
        <taxon>Magnoliopsida</taxon>
        <taxon>eudicotyledons</taxon>
        <taxon>Gunneridae</taxon>
        <taxon>Pentapetalae</taxon>
        <taxon>rosids</taxon>
        <taxon>malvids</taxon>
        <taxon>Sapindales</taxon>
        <taxon>Sapindaceae</taxon>
        <taxon>Hippocastanoideae</taxon>
        <taxon>Acereae</taxon>
        <taxon>Acer</taxon>
    </lineage>
</organism>
<reference evidence="2" key="2">
    <citation type="submission" date="2023-02" db="EMBL/GenBank/DDBJ databases">
        <authorList>
            <person name="Swenson N.G."/>
            <person name="Wegrzyn J.L."/>
            <person name="Mcevoy S.L."/>
        </authorList>
    </citation>
    <scope>NUCLEOTIDE SEQUENCE</scope>
    <source>
        <strain evidence="2">91603</strain>
        <tissue evidence="2">Leaf</tissue>
    </source>
</reference>
<reference evidence="2" key="1">
    <citation type="journal article" date="2022" name="Plant J.">
        <title>Strategies of tolerance reflected in two North American maple genomes.</title>
        <authorList>
            <person name="McEvoy S.L."/>
            <person name="Sezen U.U."/>
            <person name="Trouern-Trend A."/>
            <person name="McMahon S.M."/>
            <person name="Schaberg P.G."/>
            <person name="Yang J."/>
            <person name="Wegrzyn J.L."/>
            <person name="Swenson N.G."/>
        </authorList>
    </citation>
    <scope>NUCLEOTIDE SEQUENCE</scope>
    <source>
        <strain evidence="2">91603</strain>
    </source>
</reference>
<keyword evidence="3" id="KW-1185">Reference proteome</keyword>
<proteinExistence type="predicted"/>
<dbReference type="AlphaFoldDB" id="A0AAD5NHB8"/>
<accession>A0AAD5NHB8</accession>
<evidence type="ECO:0000313" key="2">
    <source>
        <dbReference type="EMBL" id="KAI9157471.1"/>
    </source>
</evidence>
<dbReference type="Proteomes" id="UP001064489">
    <property type="component" value="Chromosome 12"/>
</dbReference>
<sequence>MGMMVMAALQTQNQEMVYGSGFLKVSAQCRSLIIPRKGRGQVLTQATENKRLIASPDQEVLAAASEEDDQDNGNGPANAKDLRGKVSVVDDGEERSPLYKNRGIESRQEAEREEVTAGLKKTAWNSDVGDVGGVGNDRSMMRFGRKKIHSVKSHGMKTRHSKARALDLNHDLGNENITPKVKKAPWKLKDEIAKVIKARVALGFDVKGREKDMVEEIVRRIKASTFGELEGILPCNNK</sequence>
<feature type="region of interest" description="Disordered" evidence="1">
    <location>
        <begin position="61"/>
        <end position="84"/>
    </location>
</feature>
<evidence type="ECO:0000256" key="1">
    <source>
        <dbReference type="SAM" id="MobiDB-lite"/>
    </source>
</evidence>